<evidence type="ECO:0000313" key="3">
    <source>
        <dbReference type="Proteomes" id="UP000800040"/>
    </source>
</evidence>
<protein>
    <submittedName>
        <fullName evidence="2">Uncharacterized protein</fullName>
    </submittedName>
</protein>
<organism evidence="2 3">
    <name type="scientific">Decorospora gaudefroyi</name>
    <dbReference type="NCBI Taxonomy" id="184978"/>
    <lineage>
        <taxon>Eukaryota</taxon>
        <taxon>Fungi</taxon>
        <taxon>Dikarya</taxon>
        <taxon>Ascomycota</taxon>
        <taxon>Pezizomycotina</taxon>
        <taxon>Dothideomycetes</taxon>
        <taxon>Pleosporomycetidae</taxon>
        <taxon>Pleosporales</taxon>
        <taxon>Pleosporineae</taxon>
        <taxon>Pleosporaceae</taxon>
        <taxon>Decorospora</taxon>
    </lineage>
</organism>
<reference evidence="2" key="1">
    <citation type="submission" date="2020-01" db="EMBL/GenBank/DDBJ databases">
        <authorList>
            <consortium name="DOE Joint Genome Institute"/>
            <person name="Haridas S."/>
            <person name="Albert R."/>
            <person name="Binder M."/>
            <person name="Bloem J."/>
            <person name="Labutti K."/>
            <person name="Salamov A."/>
            <person name="Andreopoulos B."/>
            <person name="Baker S.E."/>
            <person name="Barry K."/>
            <person name="Bills G."/>
            <person name="Bluhm B.H."/>
            <person name="Cannon C."/>
            <person name="Castanera R."/>
            <person name="Culley D.E."/>
            <person name="Daum C."/>
            <person name="Ezra D."/>
            <person name="Gonzalez J.B."/>
            <person name="Henrissat B."/>
            <person name="Kuo A."/>
            <person name="Liang C."/>
            <person name="Lipzen A."/>
            <person name="Lutzoni F."/>
            <person name="Magnuson J."/>
            <person name="Mondo S."/>
            <person name="Nolan M."/>
            <person name="Ohm R."/>
            <person name="Pangilinan J."/>
            <person name="Park H.-J."/>
            <person name="Ramirez L."/>
            <person name="Alfaro M."/>
            <person name="Sun H."/>
            <person name="Tritt A."/>
            <person name="Yoshinaga Y."/>
            <person name="Zwiers L.-H."/>
            <person name="Turgeon B.G."/>
            <person name="Goodwin S.B."/>
            <person name="Spatafora J.W."/>
            <person name="Crous P.W."/>
            <person name="Grigoriev I.V."/>
        </authorList>
    </citation>
    <scope>NUCLEOTIDE SEQUENCE</scope>
    <source>
        <strain evidence="2">P77</strain>
    </source>
</reference>
<dbReference type="OrthoDB" id="4160379at2759"/>
<name>A0A6A5KIG1_9PLEO</name>
<proteinExistence type="predicted"/>
<dbReference type="EMBL" id="ML975268">
    <property type="protein sequence ID" value="KAF1836918.1"/>
    <property type="molecule type" value="Genomic_DNA"/>
</dbReference>
<gene>
    <name evidence="2" type="ORF">BDW02DRAFT_614119</name>
</gene>
<feature type="region of interest" description="Disordered" evidence="1">
    <location>
        <begin position="1"/>
        <end position="23"/>
    </location>
</feature>
<keyword evidence="3" id="KW-1185">Reference proteome</keyword>
<dbReference type="AlphaFoldDB" id="A0A6A5KIG1"/>
<dbReference type="Proteomes" id="UP000800040">
    <property type="component" value="Unassembled WGS sequence"/>
</dbReference>
<accession>A0A6A5KIG1</accession>
<evidence type="ECO:0000256" key="1">
    <source>
        <dbReference type="SAM" id="MobiDB-lite"/>
    </source>
</evidence>
<evidence type="ECO:0000313" key="2">
    <source>
        <dbReference type="EMBL" id="KAF1836918.1"/>
    </source>
</evidence>
<sequence length="315" mass="35318">MGSVSSGLPDNRPGDPEPSSSSGISETVFQLLVMFWTDLSADGVLEGKAIIHFSGVLGIHPYELAYRTAYDYTPYLSALLWVGRLVILEYALPLRAYTTLDVPSPARATYVDQGKRLCADIPPVYLQRGSFSPMGYLIERLQHGSRITMQESRQTIHSLVARLEQATRKLMFDWWPKVELSTLKDDLAKHRPGYSFLQEPANQLQSSFKHLSRRAFSKDGGGFALRGKSREQVMLYVSVEMLTPDTPDTPTRKQHKVTVQYRSCLHTFDATTSTASRDKQYDNSPQTVDAVKYANPAQTFNAAMPSRAPALRQHI</sequence>